<feature type="transmembrane region" description="Helical" evidence="6">
    <location>
        <begin position="129"/>
        <end position="153"/>
    </location>
</feature>
<comment type="subcellular location">
    <subcellularLocation>
        <location evidence="1">Membrane</location>
        <topology evidence="1">Multi-pass membrane protein</topology>
    </subcellularLocation>
</comment>
<reference evidence="8" key="4">
    <citation type="journal article" date="2015" name="G3 (Bethesda)">
        <title>Genome sequences of three phytopathogenic species of the Magnaporthaceae family of fungi.</title>
        <authorList>
            <person name="Okagaki L.H."/>
            <person name="Nunes C.C."/>
            <person name="Sailsbery J."/>
            <person name="Clay B."/>
            <person name="Brown D."/>
            <person name="John T."/>
            <person name="Oh Y."/>
            <person name="Young N."/>
            <person name="Fitzgerald M."/>
            <person name="Haas B.J."/>
            <person name="Zeng Q."/>
            <person name="Young S."/>
            <person name="Adiconis X."/>
            <person name="Fan L."/>
            <person name="Levin J.Z."/>
            <person name="Mitchell T.K."/>
            <person name="Okubara P.A."/>
            <person name="Farman M.L."/>
            <person name="Kohn L.M."/>
            <person name="Birren B."/>
            <person name="Ma L.-J."/>
            <person name="Dean R.A."/>
        </authorList>
    </citation>
    <scope>NUCLEOTIDE SEQUENCE</scope>
    <source>
        <strain evidence="8">ATCC 64411 / 73-15</strain>
    </source>
</reference>
<dbReference type="eggNOG" id="ENOG502QU4U">
    <property type="taxonomic scope" value="Eukaryota"/>
</dbReference>
<dbReference type="EnsemblFungi" id="MAPG_05578T0">
    <property type="protein sequence ID" value="MAPG_05578T0"/>
    <property type="gene ID" value="MAPG_05578"/>
</dbReference>
<feature type="transmembrane region" description="Helical" evidence="6">
    <location>
        <begin position="32"/>
        <end position="50"/>
    </location>
</feature>
<organism evidence="8 9">
    <name type="scientific">Magnaporthiopsis poae (strain ATCC 64411 / 73-15)</name>
    <name type="common">Kentucky bluegrass fungus</name>
    <name type="synonym">Magnaporthe poae</name>
    <dbReference type="NCBI Taxonomy" id="644358"/>
    <lineage>
        <taxon>Eukaryota</taxon>
        <taxon>Fungi</taxon>
        <taxon>Dikarya</taxon>
        <taxon>Ascomycota</taxon>
        <taxon>Pezizomycotina</taxon>
        <taxon>Sordariomycetes</taxon>
        <taxon>Sordariomycetidae</taxon>
        <taxon>Magnaporthales</taxon>
        <taxon>Magnaporthaceae</taxon>
        <taxon>Magnaporthiopsis</taxon>
    </lineage>
</organism>
<evidence type="ECO:0000256" key="4">
    <source>
        <dbReference type="ARBA" id="ARBA00023136"/>
    </source>
</evidence>
<dbReference type="OMA" id="CPFRPLV"/>
<accession>A0A0C4DZS1</accession>
<sequence>MSSPLTMEPCGPDSCPVPGGFFILQPHLAGNAFLLSAFALLVPFNLYLGVRHRTPLYALFFITGLLLEAAGHLGRILLRENMASRSYFTLYMICTSAGPTLITAAIYVVLPHILALYGDRYFVIPSPLWVGMVFFGFDVFTLAFQVVGCIFSAGGISSPEMNQGINILLAGMGIQVLSLVLFFAVYYFFIFRLTRHQEWLDSTHASIYLVPRFRVFLVCLQISAAFLLARTITRIIQLSAGFDSMIFQSATINLVLDSAAVLLACLLMTLTSPATAFGSHGWGETSPHKQHGGRHGVYGGPYGVRNSGEYALGSPGSNPGSYYVSRRQRPARTPKPYEHQVPGHLQYPNLYKPAPKPIHVAPYDPNGSPANSPPLNSGGSQGQQQQQPRRSSKRMSPRQSDMVRDEALW</sequence>
<dbReference type="GO" id="GO:0000324">
    <property type="term" value="C:fungal-type vacuole"/>
    <property type="evidence" value="ECO:0007669"/>
    <property type="project" value="TreeGrafter"/>
</dbReference>
<feature type="region of interest" description="Disordered" evidence="5">
    <location>
        <begin position="281"/>
        <end position="300"/>
    </location>
</feature>
<evidence type="ECO:0000313" key="8">
    <source>
        <dbReference type="EnsemblFungi" id="MAPG_05578T0"/>
    </source>
</evidence>
<reference evidence="9" key="2">
    <citation type="submission" date="2010-05" db="EMBL/GenBank/DDBJ databases">
        <title>The genome sequence of Magnaporthe poae strain ATCC 64411.</title>
        <authorList>
            <person name="Ma L.-J."/>
            <person name="Dead R."/>
            <person name="Young S."/>
            <person name="Zeng Q."/>
            <person name="Koehrsen M."/>
            <person name="Alvarado L."/>
            <person name="Berlin A."/>
            <person name="Chapman S.B."/>
            <person name="Chen Z."/>
            <person name="Freedman E."/>
            <person name="Gellesch M."/>
            <person name="Goldberg J."/>
            <person name="Griggs A."/>
            <person name="Gujja S."/>
            <person name="Heilman E.R."/>
            <person name="Heiman D."/>
            <person name="Hepburn T."/>
            <person name="Howarth C."/>
            <person name="Jen D."/>
            <person name="Larson L."/>
            <person name="Mehta T."/>
            <person name="Neiman D."/>
            <person name="Pearson M."/>
            <person name="Roberts A."/>
            <person name="Saif S."/>
            <person name="Shea T."/>
            <person name="Shenoy N."/>
            <person name="Sisk P."/>
            <person name="Stolte C."/>
            <person name="Sykes S."/>
            <person name="Walk T."/>
            <person name="White J."/>
            <person name="Yandava C."/>
            <person name="Haas B."/>
            <person name="Nusbaum C."/>
            <person name="Birren B."/>
        </authorList>
    </citation>
    <scope>NUCLEOTIDE SEQUENCE [LARGE SCALE GENOMIC DNA]</scope>
    <source>
        <strain evidence="9">ATCC 64411 / 73-15</strain>
    </source>
</reference>
<dbReference type="VEuPathDB" id="FungiDB:MAPG_05578"/>
<reference evidence="8" key="5">
    <citation type="submission" date="2015-06" db="UniProtKB">
        <authorList>
            <consortium name="EnsemblFungi"/>
        </authorList>
    </citation>
    <scope>IDENTIFICATION</scope>
    <source>
        <strain evidence="8">ATCC 64411</strain>
    </source>
</reference>
<keyword evidence="9" id="KW-1185">Reference proteome</keyword>
<gene>
    <name evidence="7" type="ORF">MAPG_05578</name>
</gene>
<dbReference type="STRING" id="644358.A0A0C4DZS1"/>
<name>A0A0C4DZS1_MAGP6</name>
<dbReference type="PANTHER" id="PTHR31465:SF9">
    <property type="entry name" value="SPHINGOID LONG-CHAIN BASE TRANSPORTER RSB1"/>
    <property type="match status" value="1"/>
</dbReference>
<keyword evidence="2 6" id="KW-0812">Transmembrane</keyword>
<feature type="region of interest" description="Disordered" evidence="5">
    <location>
        <begin position="309"/>
        <end position="409"/>
    </location>
</feature>
<evidence type="ECO:0000256" key="5">
    <source>
        <dbReference type="SAM" id="MobiDB-lite"/>
    </source>
</evidence>
<dbReference type="InterPro" id="IPR007568">
    <property type="entry name" value="RTA1"/>
</dbReference>
<feature type="compositionally biased region" description="Low complexity" evidence="5">
    <location>
        <begin position="373"/>
        <end position="389"/>
    </location>
</feature>
<evidence type="ECO:0000256" key="2">
    <source>
        <dbReference type="ARBA" id="ARBA00022692"/>
    </source>
</evidence>
<proteinExistence type="predicted"/>
<evidence type="ECO:0000256" key="3">
    <source>
        <dbReference type="ARBA" id="ARBA00022989"/>
    </source>
</evidence>
<dbReference type="Pfam" id="PF04479">
    <property type="entry name" value="RTA1"/>
    <property type="match status" value="1"/>
</dbReference>
<feature type="transmembrane region" description="Helical" evidence="6">
    <location>
        <begin position="209"/>
        <end position="229"/>
    </location>
</feature>
<feature type="transmembrane region" description="Helical" evidence="6">
    <location>
        <begin position="165"/>
        <end position="189"/>
    </location>
</feature>
<dbReference type="GO" id="GO:0005886">
    <property type="term" value="C:plasma membrane"/>
    <property type="evidence" value="ECO:0007669"/>
    <property type="project" value="TreeGrafter"/>
</dbReference>
<evidence type="ECO:0000313" key="9">
    <source>
        <dbReference type="Proteomes" id="UP000011715"/>
    </source>
</evidence>
<feature type="transmembrane region" description="Helical" evidence="6">
    <location>
        <begin position="90"/>
        <end position="117"/>
    </location>
</feature>
<reference evidence="7" key="1">
    <citation type="submission" date="2010-05" db="EMBL/GenBank/DDBJ databases">
        <title>The Genome Sequence of Magnaporthe poae strain ATCC 64411.</title>
        <authorList>
            <consortium name="The Broad Institute Genome Sequencing Platform"/>
            <consortium name="Broad Institute Genome Sequencing Center for Infectious Disease"/>
            <person name="Ma L.-J."/>
            <person name="Dead R."/>
            <person name="Young S."/>
            <person name="Zeng Q."/>
            <person name="Koehrsen M."/>
            <person name="Alvarado L."/>
            <person name="Berlin A."/>
            <person name="Chapman S.B."/>
            <person name="Chen Z."/>
            <person name="Freedman E."/>
            <person name="Gellesch M."/>
            <person name="Goldberg J."/>
            <person name="Griggs A."/>
            <person name="Gujja S."/>
            <person name="Heilman E.R."/>
            <person name="Heiman D."/>
            <person name="Hepburn T."/>
            <person name="Howarth C."/>
            <person name="Jen D."/>
            <person name="Larson L."/>
            <person name="Mehta T."/>
            <person name="Neiman D."/>
            <person name="Pearson M."/>
            <person name="Roberts A."/>
            <person name="Saif S."/>
            <person name="Shea T."/>
            <person name="Shenoy N."/>
            <person name="Sisk P."/>
            <person name="Stolte C."/>
            <person name="Sykes S."/>
            <person name="Walk T."/>
            <person name="White J."/>
            <person name="Yandava C."/>
            <person name="Haas B."/>
            <person name="Nusbaum C."/>
            <person name="Birren B."/>
        </authorList>
    </citation>
    <scope>NUCLEOTIDE SEQUENCE</scope>
    <source>
        <strain evidence="7">ATCC 64411</strain>
    </source>
</reference>
<protein>
    <recommendedName>
        <fullName evidence="10">RTA1 domain-containing protein</fullName>
    </recommendedName>
</protein>
<evidence type="ECO:0000256" key="6">
    <source>
        <dbReference type="SAM" id="Phobius"/>
    </source>
</evidence>
<dbReference type="OrthoDB" id="3358017at2759"/>
<evidence type="ECO:0000313" key="7">
    <source>
        <dbReference type="EMBL" id="KLU86566.1"/>
    </source>
</evidence>
<feature type="transmembrane region" description="Helical" evidence="6">
    <location>
        <begin position="250"/>
        <end position="270"/>
    </location>
</feature>
<dbReference type="PANTHER" id="PTHR31465">
    <property type="entry name" value="PROTEIN RTA1-RELATED"/>
    <property type="match status" value="1"/>
</dbReference>
<feature type="transmembrane region" description="Helical" evidence="6">
    <location>
        <begin position="56"/>
        <end position="78"/>
    </location>
</feature>
<keyword evidence="4 6" id="KW-0472">Membrane</keyword>
<dbReference type="EMBL" id="ADBL01001330">
    <property type="status" value="NOT_ANNOTATED_CDS"/>
    <property type="molecule type" value="Genomic_DNA"/>
</dbReference>
<keyword evidence="3 6" id="KW-1133">Transmembrane helix</keyword>
<evidence type="ECO:0008006" key="10">
    <source>
        <dbReference type="Google" id="ProtNLM"/>
    </source>
</evidence>
<dbReference type="Proteomes" id="UP000011715">
    <property type="component" value="Unassembled WGS sequence"/>
</dbReference>
<dbReference type="EMBL" id="GL876969">
    <property type="protein sequence ID" value="KLU86566.1"/>
    <property type="molecule type" value="Genomic_DNA"/>
</dbReference>
<evidence type="ECO:0000256" key="1">
    <source>
        <dbReference type="ARBA" id="ARBA00004141"/>
    </source>
</evidence>
<dbReference type="AlphaFoldDB" id="A0A0C4DZS1"/>
<reference evidence="7" key="3">
    <citation type="submission" date="2011-03" db="EMBL/GenBank/DDBJ databases">
        <title>Annotation of Magnaporthe poae ATCC 64411.</title>
        <authorList>
            <person name="Ma L.-J."/>
            <person name="Dead R."/>
            <person name="Young S.K."/>
            <person name="Zeng Q."/>
            <person name="Gargeya S."/>
            <person name="Fitzgerald M."/>
            <person name="Haas B."/>
            <person name="Abouelleil A."/>
            <person name="Alvarado L."/>
            <person name="Arachchi H.M."/>
            <person name="Berlin A."/>
            <person name="Brown A."/>
            <person name="Chapman S.B."/>
            <person name="Chen Z."/>
            <person name="Dunbar C."/>
            <person name="Freedman E."/>
            <person name="Gearin G."/>
            <person name="Gellesch M."/>
            <person name="Goldberg J."/>
            <person name="Griggs A."/>
            <person name="Gujja S."/>
            <person name="Heiman D."/>
            <person name="Howarth C."/>
            <person name="Larson L."/>
            <person name="Lui A."/>
            <person name="MacDonald P.J.P."/>
            <person name="Mehta T."/>
            <person name="Montmayeur A."/>
            <person name="Murphy C."/>
            <person name="Neiman D."/>
            <person name="Pearson M."/>
            <person name="Priest M."/>
            <person name="Roberts A."/>
            <person name="Saif S."/>
            <person name="Shea T."/>
            <person name="Shenoy N."/>
            <person name="Sisk P."/>
            <person name="Stolte C."/>
            <person name="Sykes S."/>
            <person name="Yandava C."/>
            <person name="Wortman J."/>
            <person name="Nusbaum C."/>
            <person name="Birren B."/>
        </authorList>
    </citation>
    <scope>NUCLEOTIDE SEQUENCE</scope>
    <source>
        <strain evidence="7">ATCC 64411</strain>
    </source>
</reference>